<dbReference type="CDD" id="cd02440">
    <property type="entry name" value="AdoMet_MTases"/>
    <property type="match status" value="1"/>
</dbReference>
<evidence type="ECO:0000313" key="8">
    <source>
        <dbReference type="Proteomes" id="UP000549971"/>
    </source>
</evidence>
<evidence type="ECO:0008006" key="9">
    <source>
        <dbReference type="Google" id="ProtNLM"/>
    </source>
</evidence>
<keyword evidence="1" id="KW-0489">Methyltransferase</keyword>
<dbReference type="PANTHER" id="PTHR43712">
    <property type="entry name" value="PUTATIVE (AFU_ORTHOLOGUE AFUA_4G14580)-RELATED"/>
    <property type="match status" value="1"/>
</dbReference>
<proteinExistence type="predicted"/>
<comment type="caution">
    <text evidence="7">The sequence shown here is derived from an EMBL/GenBank/DDBJ whole genome shotgun (WGS) entry which is preliminary data.</text>
</comment>
<dbReference type="GO" id="GO:0046983">
    <property type="term" value="F:protein dimerization activity"/>
    <property type="evidence" value="ECO:0007669"/>
    <property type="project" value="InterPro"/>
</dbReference>
<gene>
    <name evidence="7" type="ORF">HDA39_008234</name>
</gene>
<evidence type="ECO:0000259" key="6">
    <source>
        <dbReference type="Pfam" id="PF08100"/>
    </source>
</evidence>
<dbReference type="InterPro" id="IPR016461">
    <property type="entry name" value="COMT-like"/>
</dbReference>
<feature type="domain" description="O-methyltransferase C-terminal" evidence="5">
    <location>
        <begin position="112"/>
        <end position="314"/>
    </location>
</feature>
<dbReference type="InterPro" id="IPR001077">
    <property type="entry name" value="COMT_C"/>
</dbReference>
<dbReference type="EMBL" id="JACHMY010000001">
    <property type="protein sequence ID" value="MBB5841500.1"/>
    <property type="molecule type" value="Genomic_DNA"/>
</dbReference>
<dbReference type="RefSeq" id="WP_184804911.1">
    <property type="nucleotide sequence ID" value="NZ_JACHMY010000001.1"/>
</dbReference>
<keyword evidence="2" id="KW-0808">Transferase</keyword>
<organism evidence="7 8">
    <name type="scientific">Kribbella italica</name>
    <dbReference type="NCBI Taxonomy" id="1540520"/>
    <lineage>
        <taxon>Bacteria</taxon>
        <taxon>Bacillati</taxon>
        <taxon>Actinomycetota</taxon>
        <taxon>Actinomycetes</taxon>
        <taxon>Propionibacteriales</taxon>
        <taxon>Kribbellaceae</taxon>
        <taxon>Kribbella</taxon>
    </lineage>
</organism>
<dbReference type="Pfam" id="PF00891">
    <property type="entry name" value="Methyltransf_2"/>
    <property type="match status" value="1"/>
</dbReference>
<dbReference type="PANTHER" id="PTHR43712:SF2">
    <property type="entry name" value="O-METHYLTRANSFERASE CICE"/>
    <property type="match status" value="1"/>
</dbReference>
<sequence length="332" mass="35591">MTARQQLTQYLTGKWIPPVLAVLAELGIADALVDKPLTATDLAEQLADNSATIDARALYRVLRAAASIGVFAEDSDGRFALTETADLLRSDVPGSMRAAARMFALEPFWSPYARITESVRSGRPAFESTFGTSVYDYLRTHPTEAAVFGATVATFHSQAMPEIIAAHDFSPYLTVVDVGGGAGNLLIELLTAYPDLHGVLLELDSVLPAAEEALAAAGLSDRVDLVPGDFFQAVPPGDAYLIKSCLHNFTDDQATQILRATRQGGAPVLIAETMIPPGNTAHYSKFDDIEMLVIAGGADRTEQEWSDLVTAAGFTTREIVPCDERFSLLVAD</sequence>
<accession>A0A7W9MZI4</accession>
<evidence type="ECO:0000259" key="5">
    <source>
        <dbReference type="Pfam" id="PF00891"/>
    </source>
</evidence>
<dbReference type="AlphaFoldDB" id="A0A7W9MZI4"/>
<dbReference type="Proteomes" id="UP000549971">
    <property type="component" value="Unassembled WGS sequence"/>
</dbReference>
<feature type="domain" description="O-methyltransferase dimerisation" evidence="6">
    <location>
        <begin position="9"/>
        <end position="88"/>
    </location>
</feature>
<evidence type="ECO:0000256" key="1">
    <source>
        <dbReference type="ARBA" id="ARBA00022603"/>
    </source>
</evidence>
<dbReference type="PIRSF" id="PIRSF005739">
    <property type="entry name" value="O-mtase"/>
    <property type="match status" value="1"/>
</dbReference>
<dbReference type="GO" id="GO:0032259">
    <property type="term" value="P:methylation"/>
    <property type="evidence" value="ECO:0007669"/>
    <property type="project" value="UniProtKB-KW"/>
</dbReference>
<dbReference type="InterPro" id="IPR012967">
    <property type="entry name" value="COMT_dimerisation"/>
</dbReference>
<evidence type="ECO:0000256" key="3">
    <source>
        <dbReference type="ARBA" id="ARBA00022691"/>
    </source>
</evidence>
<dbReference type="SUPFAM" id="SSF46785">
    <property type="entry name" value="Winged helix' DNA-binding domain"/>
    <property type="match status" value="1"/>
</dbReference>
<evidence type="ECO:0000256" key="4">
    <source>
        <dbReference type="PIRSR" id="PIRSR005739-1"/>
    </source>
</evidence>
<keyword evidence="3" id="KW-0949">S-adenosyl-L-methionine</keyword>
<reference evidence="7 8" key="1">
    <citation type="submission" date="2020-08" db="EMBL/GenBank/DDBJ databases">
        <title>Sequencing the genomes of 1000 actinobacteria strains.</title>
        <authorList>
            <person name="Klenk H.-P."/>
        </authorList>
    </citation>
    <scope>NUCLEOTIDE SEQUENCE [LARGE SCALE GENOMIC DNA]</scope>
    <source>
        <strain evidence="7 8">DSM 28967</strain>
    </source>
</reference>
<feature type="active site" description="Proton acceptor" evidence="4">
    <location>
        <position position="247"/>
    </location>
</feature>
<keyword evidence="8" id="KW-1185">Reference proteome</keyword>
<name>A0A7W9MZI4_9ACTN</name>
<dbReference type="InterPro" id="IPR036388">
    <property type="entry name" value="WH-like_DNA-bd_sf"/>
</dbReference>
<dbReference type="Pfam" id="PF08100">
    <property type="entry name" value="Dimerisation"/>
    <property type="match status" value="1"/>
</dbReference>
<dbReference type="InterPro" id="IPR029063">
    <property type="entry name" value="SAM-dependent_MTases_sf"/>
</dbReference>
<dbReference type="InterPro" id="IPR036390">
    <property type="entry name" value="WH_DNA-bd_sf"/>
</dbReference>
<dbReference type="Gene3D" id="1.10.10.10">
    <property type="entry name" value="Winged helix-like DNA-binding domain superfamily/Winged helix DNA-binding domain"/>
    <property type="match status" value="1"/>
</dbReference>
<dbReference type="SUPFAM" id="SSF53335">
    <property type="entry name" value="S-adenosyl-L-methionine-dependent methyltransferases"/>
    <property type="match status" value="1"/>
</dbReference>
<dbReference type="Gene3D" id="1.10.287.1350">
    <property type="match status" value="1"/>
</dbReference>
<dbReference type="Gene3D" id="3.40.50.150">
    <property type="entry name" value="Vaccinia Virus protein VP39"/>
    <property type="match status" value="1"/>
</dbReference>
<dbReference type="GO" id="GO:0008171">
    <property type="term" value="F:O-methyltransferase activity"/>
    <property type="evidence" value="ECO:0007669"/>
    <property type="project" value="InterPro"/>
</dbReference>
<protein>
    <recommendedName>
        <fullName evidence="9">Methyltransferase</fullName>
    </recommendedName>
</protein>
<evidence type="ECO:0000256" key="2">
    <source>
        <dbReference type="ARBA" id="ARBA00022679"/>
    </source>
</evidence>
<evidence type="ECO:0000313" key="7">
    <source>
        <dbReference type="EMBL" id="MBB5841500.1"/>
    </source>
</evidence>
<dbReference type="PROSITE" id="PS51683">
    <property type="entry name" value="SAM_OMT_II"/>
    <property type="match status" value="1"/>
</dbReference>